<dbReference type="OrthoDB" id="3183782at2759"/>
<organism evidence="1 2">
    <name type="scientific">Monosporascus ibericus</name>
    <dbReference type="NCBI Taxonomy" id="155417"/>
    <lineage>
        <taxon>Eukaryota</taxon>
        <taxon>Fungi</taxon>
        <taxon>Dikarya</taxon>
        <taxon>Ascomycota</taxon>
        <taxon>Pezizomycotina</taxon>
        <taxon>Sordariomycetes</taxon>
        <taxon>Xylariomycetidae</taxon>
        <taxon>Xylariales</taxon>
        <taxon>Xylariales incertae sedis</taxon>
        <taxon>Monosporascus</taxon>
    </lineage>
</organism>
<evidence type="ECO:0000313" key="2">
    <source>
        <dbReference type="Proteomes" id="UP000293360"/>
    </source>
</evidence>
<gene>
    <name evidence="1" type="ORF">DL764_007908</name>
</gene>
<evidence type="ECO:0000313" key="1">
    <source>
        <dbReference type="EMBL" id="RYO93911.1"/>
    </source>
</evidence>
<accession>A0A4Q4T1X4</accession>
<dbReference type="AlphaFoldDB" id="A0A4Q4T1X4"/>
<proteinExistence type="predicted"/>
<sequence length="69" mass="8201">MSEKPEEQLWKFQAQHKRMSEKGTAAFYDWYKDKMIPDWLALQSLPPCSLSEYGIPHSRDFPRALRTID</sequence>
<protein>
    <submittedName>
        <fullName evidence="1">Uncharacterized protein</fullName>
    </submittedName>
</protein>
<dbReference type="EMBL" id="QJNU01000579">
    <property type="protein sequence ID" value="RYO93911.1"/>
    <property type="molecule type" value="Genomic_DNA"/>
</dbReference>
<comment type="caution">
    <text evidence="1">The sequence shown here is derived from an EMBL/GenBank/DDBJ whole genome shotgun (WGS) entry which is preliminary data.</text>
</comment>
<reference evidence="1 2" key="1">
    <citation type="submission" date="2018-06" db="EMBL/GenBank/DDBJ databases">
        <title>Complete Genomes of Monosporascus.</title>
        <authorList>
            <person name="Robinson A.J."/>
            <person name="Natvig D.O."/>
        </authorList>
    </citation>
    <scope>NUCLEOTIDE SEQUENCE [LARGE SCALE GENOMIC DNA]</scope>
    <source>
        <strain evidence="1 2">CBS 110550</strain>
    </source>
</reference>
<keyword evidence="2" id="KW-1185">Reference proteome</keyword>
<dbReference type="Proteomes" id="UP000293360">
    <property type="component" value="Unassembled WGS sequence"/>
</dbReference>
<name>A0A4Q4T1X4_9PEZI</name>